<organism evidence="4 5">
    <name type="scientific">Allostreptomyces psammosilenae</name>
    <dbReference type="NCBI Taxonomy" id="1892865"/>
    <lineage>
        <taxon>Bacteria</taxon>
        <taxon>Bacillati</taxon>
        <taxon>Actinomycetota</taxon>
        <taxon>Actinomycetes</taxon>
        <taxon>Kitasatosporales</taxon>
        <taxon>Streptomycetaceae</taxon>
        <taxon>Allostreptomyces</taxon>
    </lineage>
</organism>
<dbReference type="InterPro" id="IPR001387">
    <property type="entry name" value="Cro/C1-type_HTH"/>
</dbReference>
<feature type="domain" description="HTH cro/C1-type" evidence="3">
    <location>
        <begin position="52"/>
        <end position="106"/>
    </location>
</feature>
<gene>
    <name evidence="4" type="ORF">FHU37_001870</name>
</gene>
<keyword evidence="5" id="KW-1185">Reference proteome</keyword>
<dbReference type="InterPro" id="IPR010359">
    <property type="entry name" value="IrrE_HExxH"/>
</dbReference>
<dbReference type="GO" id="GO:0003677">
    <property type="term" value="F:DNA binding"/>
    <property type="evidence" value="ECO:0007669"/>
    <property type="project" value="UniProtKB-KW"/>
</dbReference>
<proteinExistence type="inferred from homology"/>
<dbReference type="RefSeq" id="WP_179813756.1">
    <property type="nucleotide sequence ID" value="NZ_JACBZD010000001.1"/>
</dbReference>
<name>A0A852ZTP8_9ACTN</name>
<comment type="caution">
    <text evidence="4">The sequence shown here is derived from an EMBL/GenBank/DDBJ whole genome shotgun (WGS) entry which is preliminary data.</text>
</comment>
<evidence type="ECO:0000256" key="2">
    <source>
        <dbReference type="SAM" id="MobiDB-lite"/>
    </source>
</evidence>
<protein>
    <submittedName>
        <fullName evidence="4">Putative transcriptional regulator/DNA-binding XRE family transcriptional regulator</fullName>
    </submittedName>
</protein>
<sequence>MAPRNASDSDGASAPVVSATPVPSGAPSAPGPAAATTTSSVDPDLVTLGHRIRHLRRARGLTLEELGRAVGRAPSQLSMLENGRREPRLSLLTEIAAALDVPVAELLSPRPPSRRDAMEIALERAQRGPLYRSLGLPAVKVGRRLPSDVLESLLGLHQELARRANEQAATPEEARRANAELRAEMRTRNNHFPRIEEEARRVLQAVGHDSGPLPHGVISSVASHLGFTLHRVPDLPRSTRSVTDLRHRRIYLPPGGPTDPVAGHDPRAIVLQTLGHFVLGHTDPRGYADFLRQRVEANYFAAAMLMPERAAVDFLSRAKAARDIAIEDFRDVFGVSYETAAHRFTNLATHHLDIPVHFMRVHESGTIYKAYENNSVLFPTDASGAIEGQPACRRWAARTIFNHPDKYSAYYQYTDMPTGTYWCTTRAEVSADGMFSVNVGTPYASARWFRGRDTTVRTRSSCPDPGCCRRPPRELASRWEGQAWPSARAHSHLLAALPPGTFPGVDDTEVYAFLDRYAPR</sequence>
<dbReference type="PROSITE" id="PS50943">
    <property type="entry name" value="HTH_CROC1"/>
    <property type="match status" value="1"/>
</dbReference>
<dbReference type="PANTHER" id="PTHR43236">
    <property type="entry name" value="ANTITOXIN HIGA1"/>
    <property type="match status" value="1"/>
</dbReference>
<dbReference type="InterPro" id="IPR052345">
    <property type="entry name" value="Rad_response_metalloprotease"/>
</dbReference>
<evidence type="ECO:0000259" key="3">
    <source>
        <dbReference type="PROSITE" id="PS50943"/>
    </source>
</evidence>
<dbReference type="InterPro" id="IPR010982">
    <property type="entry name" value="Lambda_DNA-bd_dom_sf"/>
</dbReference>
<comment type="similarity">
    <text evidence="1">Belongs to the short-chain fatty acyl-CoA assimilation regulator (ScfR) family.</text>
</comment>
<feature type="compositionally biased region" description="Polar residues" evidence="2">
    <location>
        <begin position="1"/>
        <end position="10"/>
    </location>
</feature>
<dbReference type="Pfam" id="PF06114">
    <property type="entry name" value="Peptidase_M78"/>
    <property type="match status" value="1"/>
</dbReference>
<reference evidence="4 5" key="1">
    <citation type="submission" date="2020-07" db="EMBL/GenBank/DDBJ databases">
        <title>Sequencing the genomes of 1000 actinobacteria strains.</title>
        <authorList>
            <person name="Klenk H.-P."/>
        </authorList>
    </citation>
    <scope>NUCLEOTIDE SEQUENCE [LARGE SCALE GENOMIC DNA]</scope>
    <source>
        <strain evidence="4 5">DSM 42178</strain>
    </source>
</reference>
<evidence type="ECO:0000313" key="4">
    <source>
        <dbReference type="EMBL" id="NYI04927.1"/>
    </source>
</evidence>
<dbReference type="AlphaFoldDB" id="A0A852ZTP8"/>
<dbReference type="SMART" id="SM00530">
    <property type="entry name" value="HTH_XRE"/>
    <property type="match status" value="1"/>
</dbReference>
<dbReference type="SUPFAM" id="SSF47413">
    <property type="entry name" value="lambda repressor-like DNA-binding domains"/>
    <property type="match status" value="1"/>
</dbReference>
<evidence type="ECO:0000313" key="5">
    <source>
        <dbReference type="Proteomes" id="UP000567795"/>
    </source>
</evidence>
<dbReference type="EMBL" id="JACBZD010000001">
    <property type="protein sequence ID" value="NYI04927.1"/>
    <property type="molecule type" value="Genomic_DNA"/>
</dbReference>
<evidence type="ECO:0000256" key="1">
    <source>
        <dbReference type="ARBA" id="ARBA00007227"/>
    </source>
</evidence>
<feature type="compositionally biased region" description="Low complexity" evidence="2">
    <location>
        <begin position="11"/>
        <end position="41"/>
    </location>
</feature>
<dbReference type="Pfam" id="PF13560">
    <property type="entry name" value="HTH_31"/>
    <property type="match status" value="1"/>
</dbReference>
<dbReference type="CDD" id="cd00093">
    <property type="entry name" value="HTH_XRE"/>
    <property type="match status" value="1"/>
</dbReference>
<accession>A0A852ZTP8</accession>
<dbReference type="Proteomes" id="UP000567795">
    <property type="component" value="Unassembled WGS sequence"/>
</dbReference>
<dbReference type="Gene3D" id="1.10.260.40">
    <property type="entry name" value="lambda repressor-like DNA-binding domains"/>
    <property type="match status" value="1"/>
</dbReference>
<keyword evidence="4" id="KW-0238">DNA-binding</keyword>
<dbReference type="PANTHER" id="PTHR43236:SF2">
    <property type="entry name" value="BLL0069 PROTEIN"/>
    <property type="match status" value="1"/>
</dbReference>
<feature type="region of interest" description="Disordered" evidence="2">
    <location>
        <begin position="1"/>
        <end position="42"/>
    </location>
</feature>